<evidence type="ECO:0000256" key="4">
    <source>
        <dbReference type="ARBA" id="ARBA00023110"/>
    </source>
</evidence>
<evidence type="ECO:0000256" key="2">
    <source>
        <dbReference type="ARBA" id="ARBA00013194"/>
    </source>
</evidence>
<dbReference type="GO" id="GO:0003755">
    <property type="term" value="F:peptidyl-prolyl cis-trans isomerase activity"/>
    <property type="evidence" value="ECO:0007669"/>
    <property type="project" value="UniProtKB-KW"/>
</dbReference>
<sequence length="217" mass="24801">MPRKKLTYTPTSSSDRISWLMTLPERIISFRPSPKVYIILLIALGLLLAFYKKEWFVAATVNGTPITNLELLAKLNQQFRGQTLNQMINEKIILDEARKSNIAVSDSEIEEKLQELENQVGGAEVFESLLAQQGQTRNSVKQQIRLQLIIEKLYQNEATVSAQEIDQFLQTSSESLQATDSAAQRKEAQDLLKQQKINQVFSQKFQELRQSAKIQIF</sequence>
<keyword evidence="5" id="KW-0413">Isomerase</keyword>
<evidence type="ECO:0000256" key="1">
    <source>
        <dbReference type="ARBA" id="ARBA00000971"/>
    </source>
</evidence>
<dbReference type="Proteomes" id="UP000178565">
    <property type="component" value="Unassembled WGS sequence"/>
</dbReference>
<comment type="caution">
    <text evidence="7">The sequence shown here is derived from an EMBL/GenBank/DDBJ whole genome shotgun (WGS) entry which is preliminary data.</text>
</comment>
<proteinExistence type="predicted"/>
<name>A0A1F5KSF8_9BACT</name>
<keyword evidence="6" id="KW-0472">Membrane</keyword>
<evidence type="ECO:0000256" key="5">
    <source>
        <dbReference type="ARBA" id="ARBA00023235"/>
    </source>
</evidence>
<dbReference type="AlphaFoldDB" id="A0A1F5KSF8"/>
<dbReference type="SUPFAM" id="SSF109998">
    <property type="entry name" value="Triger factor/SurA peptide-binding domain-like"/>
    <property type="match status" value="1"/>
</dbReference>
<dbReference type="STRING" id="1797785.A3B45_02390"/>
<comment type="catalytic activity">
    <reaction evidence="1">
        <text>[protein]-peptidylproline (omega=180) = [protein]-peptidylproline (omega=0)</text>
        <dbReference type="Rhea" id="RHEA:16237"/>
        <dbReference type="Rhea" id="RHEA-COMP:10747"/>
        <dbReference type="Rhea" id="RHEA-COMP:10748"/>
        <dbReference type="ChEBI" id="CHEBI:83833"/>
        <dbReference type="ChEBI" id="CHEBI:83834"/>
        <dbReference type="EC" id="5.2.1.8"/>
    </reaction>
</comment>
<dbReference type="InterPro" id="IPR027304">
    <property type="entry name" value="Trigger_fact/SurA_dom_sf"/>
</dbReference>
<dbReference type="PANTHER" id="PTHR47245:SF1">
    <property type="entry name" value="FOLDASE PROTEIN PRSA"/>
    <property type="match status" value="1"/>
</dbReference>
<dbReference type="InterPro" id="IPR050245">
    <property type="entry name" value="PrsA_foldase"/>
</dbReference>
<gene>
    <name evidence="7" type="ORF">A3B45_02390</name>
</gene>
<protein>
    <recommendedName>
        <fullName evidence="2">peptidylprolyl isomerase</fullName>
        <ecNumber evidence="2">5.2.1.8</ecNumber>
    </recommendedName>
</protein>
<keyword evidence="6" id="KW-1133">Transmembrane helix</keyword>
<keyword evidence="6" id="KW-0812">Transmembrane</keyword>
<evidence type="ECO:0000313" key="8">
    <source>
        <dbReference type="Proteomes" id="UP000178565"/>
    </source>
</evidence>
<dbReference type="Gene3D" id="1.10.4030.10">
    <property type="entry name" value="Porin chaperone SurA, peptide-binding domain"/>
    <property type="match status" value="1"/>
</dbReference>
<feature type="transmembrane region" description="Helical" evidence="6">
    <location>
        <begin position="36"/>
        <end position="52"/>
    </location>
</feature>
<dbReference type="EMBL" id="MFDM01000011">
    <property type="protein sequence ID" value="OGE43856.1"/>
    <property type="molecule type" value="Genomic_DNA"/>
</dbReference>
<keyword evidence="3" id="KW-0732">Signal</keyword>
<organism evidence="7 8">
    <name type="scientific">Candidatus Daviesbacteria bacterium RIFCSPLOWO2_01_FULL_39_12</name>
    <dbReference type="NCBI Taxonomy" id="1797785"/>
    <lineage>
        <taxon>Bacteria</taxon>
        <taxon>Candidatus Daviesiibacteriota</taxon>
    </lineage>
</organism>
<dbReference type="EC" id="5.2.1.8" evidence="2"/>
<evidence type="ECO:0000313" key="7">
    <source>
        <dbReference type="EMBL" id="OGE43856.1"/>
    </source>
</evidence>
<dbReference type="PANTHER" id="PTHR47245">
    <property type="entry name" value="PEPTIDYLPROLYL ISOMERASE"/>
    <property type="match status" value="1"/>
</dbReference>
<evidence type="ECO:0000256" key="3">
    <source>
        <dbReference type="ARBA" id="ARBA00022729"/>
    </source>
</evidence>
<reference evidence="7 8" key="1">
    <citation type="journal article" date="2016" name="Nat. Commun.">
        <title>Thousands of microbial genomes shed light on interconnected biogeochemical processes in an aquifer system.</title>
        <authorList>
            <person name="Anantharaman K."/>
            <person name="Brown C.T."/>
            <person name="Hug L.A."/>
            <person name="Sharon I."/>
            <person name="Castelle C.J."/>
            <person name="Probst A.J."/>
            <person name="Thomas B.C."/>
            <person name="Singh A."/>
            <person name="Wilkins M.J."/>
            <person name="Karaoz U."/>
            <person name="Brodie E.L."/>
            <person name="Williams K.H."/>
            <person name="Hubbard S.S."/>
            <person name="Banfield J.F."/>
        </authorList>
    </citation>
    <scope>NUCLEOTIDE SEQUENCE [LARGE SCALE GENOMIC DNA]</scope>
</reference>
<dbReference type="Pfam" id="PF13624">
    <property type="entry name" value="SurA_N_3"/>
    <property type="match status" value="1"/>
</dbReference>
<evidence type="ECO:0000256" key="6">
    <source>
        <dbReference type="SAM" id="Phobius"/>
    </source>
</evidence>
<accession>A0A1F5KSF8</accession>
<keyword evidence="4" id="KW-0697">Rotamase</keyword>